<dbReference type="SMART" id="SM00050">
    <property type="entry name" value="DISIN"/>
    <property type="match status" value="1"/>
</dbReference>
<dbReference type="Pfam" id="PF01562">
    <property type="entry name" value="Pep_M12B_propep"/>
    <property type="match status" value="1"/>
</dbReference>
<dbReference type="CDD" id="cd04269">
    <property type="entry name" value="ZnMc_adamalysin_II_like"/>
    <property type="match status" value="1"/>
</dbReference>
<dbReference type="InterPro" id="IPR036436">
    <property type="entry name" value="Disintegrin_dom_sf"/>
</dbReference>
<dbReference type="PANTHER" id="PTHR11905">
    <property type="entry name" value="ADAM A DISINTEGRIN AND METALLOPROTEASE DOMAIN"/>
    <property type="match status" value="1"/>
</dbReference>
<proteinExistence type="predicted"/>
<dbReference type="Proteomes" id="UP000028761">
    <property type="component" value="Chromosome 7"/>
</dbReference>
<dbReference type="Gene3D" id="3.40.390.10">
    <property type="entry name" value="Collagenase (Catalytic Domain)"/>
    <property type="match status" value="1"/>
</dbReference>
<evidence type="ECO:0000313" key="12">
    <source>
        <dbReference type="Proteomes" id="UP000028761"/>
    </source>
</evidence>
<dbReference type="GO" id="GO:1990913">
    <property type="term" value="C:sperm head plasma membrane"/>
    <property type="evidence" value="ECO:0007669"/>
    <property type="project" value="TreeGrafter"/>
</dbReference>
<keyword evidence="3 8" id="KW-1133">Transmembrane helix</keyword>
<protein>
    <submittedName>
        <fullName evidence="11">ADAM metallopeptidase domain 20</fullName>
    </submittedName>
</protein>
<comment type="caution">
    <text evidence="7">Lacks conserved residue(s) required for the propagation of feature annotation.</text>
</comment>
<name>A0A8I5NC82_PAPAN</name>
<evidence type="ECO:0000259" key="9">
    <source>
        <dbReference type="PROSITE" id="PS50214"/>
    </source>
</evidence>
<dbReference type="PANTHER" id="PTHR11905:SF232">
    <property type="entry name" value="DISINTEGRIN AND METALLOPROTEINASE DOMAIN-CONTAINING PROTEIN 20"/>
    <property type="match status" value="1"/>
</dbReference>
<dbReference type="GO" id="GO:0006508">
    <property type="term" value="P:proteolysis"/>
    <property type="evidence" value="ECO:0007669"/>
    <property type="project" value="InterPro"/>
</dbReference>
<dbReference type="FunFam" id="3.40.390.10:FF:000002">
    <property type="entry name" value="Disintegrin and metalloproteinase domain-containing protein 22"/>
    <property type="match status" value="1"/>
</dbReference>
<dbReference type="InterPro" id="IPR034027">
    <property type="entry name" value="Reprolysin_adamalysin"/>
</dbReference>
<dbReference type="SMART" id="SM00608">
    <property type="entry name" value="ACR"/>
    <property type="match status" value="1"/>
</dbReference>
<keyword evidence="4 7" id="KW-1015">Disulfide bond</keyword>
<dbReference type="PROSITE" id="PS50215">
    <property type="entry name" value="ADAM_MEPRO"/>
    <property type="match status" value="1"/>
</dbReference>
<gene>
    <name evidence="11" type="primary">ADAM20</name>
</gene>
<feature type="binding site" evidence="7">
    <location>
        <position position="455"/>
    </location>
    <ligand>
        <name>Zn(2+)</name>
        <dbReference type="ChEBI" id="CHEBI:29105"/>
        <note>catalytic</note>
    </ligand>
</feature>
<feature type="transmembrane region" description="Helical" evidence="8">
    <location>
        <begin position="121"/>
        <end position="140"/>
    </location>
</feature>
<dbReference type="Pfam" id="PF00200">
    <property type="entry name" value="Disintegrin"/>
    <property type="match status" value="1"/>
</dbReference>
<dbReference type="AlphaFoldDB" id="A0A8I5NC82"/>
<evidence type="ECO:0000256" key="7">
    <source>
        <dbReference type="PROSITE-ProRule" id="PRU00276"/>
    </source>
</evidence>
<evidence type="ECO:0000256" key="2">
    <source>
        <dbReference type="ARBA" id="ARBA00022692"/>
    </source>
</evidence>
<dbReference type="PROSITE" id="PS00427">
    <property type="entry name" value="DISINTEGRIN_1"/>
    <property type="match status" value="1"/>
</dbReference>
<dbReference type="OMA" id="QHCHCNR"/>
<comment type="subcellular location">
    <subcellularLocation>
        <location evidence="1">Membrane</location>
        <topology evidence="1">Single-pass type I membrane protein</topology>
    </subcellularLocation>
</comment>
<evidence type="ECO:0000256" key="4">
    <source>
        <dbReference type="ARBA" id="ARBA00023157"/>
    </source>
</evidence>
<dbReference type="SUPFAM" id="SSF55486">
    <property type="entry name" value="Metalloproteases ('zincins'), catalytic domain"/>
    <property type="match status" value="1"/>
</dbReference>
<dbReference type="InterPro" id="IPR001590">
    <property type="entry name" value="Peptidase_M12B"/>
</dbReference>
<keyword evidence="2 8" id="KW-0812">Transmembrane</keyword>
<feature type="domain" description="Disintegrin" evidence="9">
    <location>
        <begin position="520"/>
        <end position="606"/>
    </location>
</feature>
<dbReference type="PRINTS" id="PR00289">
    <property type="entry name" value="DISINTEGRIN"/>
</dbReference>
<keyword evidence="7" id="KW-0862">Zinc</keyword>
<dbReference type="GeneTree" id="ENSGT00940000161067"/>
<dbReference type="InterPro" id="IPR024079">
    <property type="entry name" value="MetalloPept_cat_dom_sf"/>
</dbReference>
<evidence type="ECO:0000256" key="3">
    <source>
        <dbReference type="ARBA" id="ARBA00022989"/>
    </source>
</evidence>
<feature type="binding site" evidence="7">
    <location>
        <position position="465"/>
    </location>
    <ligand>
        <name>Zn(2+)</name>
        <dbReference type="ChEBI" id="CHEBI:29105"/>
        <note>catalytic</note>
    </ligand>
</feature>
<evidence type="ECO:0000256" key="5">
    <source>
        <dbReference type="ARBA" id="ARBA00023180"/>
    </source>
</evidence>
<keyword evidence="8" id="KW-0472">Membrane</keyword>
<reference evidence="11" key="3">
    <citation type="submission" date="2025-09" db="UniProtKB">
        <authorList>
            <consortium name="Ensembl"/>
        </authorList>
    </citation>
    <scope>IDENTIFICATION</scope>
</reference>
<feature type="transmembrane region" description="Helical" evidence="8">
    <location>
        <begin position="804"/>
        <end position="826"/>
    </location>
</feature>
<evidence type="ECO:0000256" key="6">
    <source>
        <dbReference type="PROSITE-ProRule" id="PRU00068"/>
    </source>
</evidence>
<feature type="transmembrane region" description="Helical" evidence="8">
    <location>
        <begin position="47"/>
        <end position="67"/>
    </location>
</feature>
<sequence>MCNLPHLEIFLAICIKRILCILLLQIWSKCRNHLAFFLSLFLPFYPTHPILALSVFIFSTATLMVQLHQDTDPQIPKGQPCTLNSSEGGARPPVPHTLSSSALDRWLHNDSFIMAVGEPLLHIRVALLLLWFGMFLSVFGHSQARPSQRFTSPEVVIPLKVISRGRGAKAPGWLSYSLRLGGQRYIVHMRVKKLLFAAHLPVFTYTEQHALLQDQPFIQDDCYYHGYVEEVPESLVALSTCSGGFLGMLQINDLVYEIKPISISATFEHLVHKIDSDDTQFPPMRCGLTEEKIARQLELQLSYNFTLKQSSFVGWWTHRRFVELVVVVDNVRYHFSQSNASTVQHEVFNVVNIVDSFYHPLEVDVILTGIDIWTASNPLPTNGDIDNVLVEFSVWKNYNLNNRLQHDVAHLFIKDTQGTTLGVAYVKGICLNPFNSGVDVFEDEKLVIFAVTLGHELGHNLGMHHDTQWCVCELRWCIMHAYRKLTTKFSNCSYAQYWDNTISSGLCIQPPPYPGNIFRLKYCGNLVVEEGEECDCGTIQQCAKDPCCLLNCTLRPGAACAFGMCCKDCKFLPSGTLCRQKVGECDLPEWCNGTSHQCPDDVYVQDGISCNVNAFCYEKTCNNHDTQCKEIFGQDARSASQSCYQEINTQGNRFGHCGIVGTTYVKCWSPDILCGRVQCENVGVIPNLLEHSTVQQFHLNDTTCWGTDYHLGMAIPDIGEVKDGTVCGPEKICIRKKCASMVRLSQVCQPKTCNMRGVCNNKQHCHCNREWAPPYCKDKGYGGSADSGPPPKNNMEGLNVMGKLGYLSLLCLLLLVAFLFCLRVLLKKCTKSKEDKEG</sequence>
<dbReference type="Pfam" id="PF08516">
    <property type="entry name" value="ADAM_CR"/>
    <property type="match status" value="1"/>
</dbReference>
<organism evidence="11 12">
    <name type="scientific">Papio anubis</name>
    <name type="common">Olive baboon</name>
    <dbReference type="NCBI Taxonomy" id="9555"/>
    <lineage>
        <taxon>Eukaryota</taxon>
        <taxon>Metazoa</taxon>
        <taxon>Chordata</taxon>
        <taxon>Craniata</taxon>
        <taxon>Vertebrata</taxon>
        <taxon>Euteleostomi</taxon>
        <taxon>Mammalia</taxon>
        <taxon>Eutheria</taxon>
        <taxon>Euarchontoglires</taxon>
        <taxon>Primates</taxon>
        <taxon>Haplorrhini</taxon>
        <taxon>Catarrhini</taxon>
        <taxon>Cercopithecidae</taxon>
        <taxon>Cercopithecinae</taxon>
        <taxon>Papio</taxon>
    </lineage>
</organism>
<evidence type="ECO:0000259" key="10">
    <source>
        <dbReference type="PROSITE" id="PS50215"/>
    </source>
</evidence>
<dbReference type="PROSITE" id="PS50214">
    <property type="entry name" value="DISINTEGRIN_2"/>
    <property type="match status" value="1"/>
</dbReference>
<dbReference type="Ensembl" id="ENSPANT00000076940.1">
    <property type="protein sequence ID" value="ENSPANP00000050502.1"/>
    <property type="gene ID" value="ENSPANG00000048884.1"/>
</dbReference>
<dbReference type="InterPro" id="IPR018358">
    <property type="entry name" value="Disintegrin_CS"/>
</dbReference>
<feature type="domain" description="Peptidase M12B" evidence="10">
    <location>
        <begin position="320"/>
        <end position="497"/>
    </location>
</feature>
<keyword evidence="12" id="KW-1185">Reference proteome</keyword>
<dbReference type="GO" id="GO:0008584">
    <property type="term" value="P:male gonad development"/>
    <property type="evidence" value="ECO:0007669"/>
    <property type="project" value="TreeGrafter"/>
</dbReference>
<feature type="active site" evidence="7">
    <location>
        <position position="456"/>
    </location>
</feature>
<keyword evidence="5" id="KW-0325">Glycoprotein</keyword>
<evidence type="ECO:0000256" key="8">
    <source>
        <dbReference type="SAM" id="Phobius"/>
    </source>
</evidence>
<evidence type="ECO:0000256" key="1">
    <source>
        <dbReference type="ARBA" id="ARBA00004479"/>
    </source>
</evidence>
<dbReference type="GO" id="GO:0004222">
    <property type="term" value="F:metalloendopeptidase activity"/>
    <property type="evidence" value="ECO:0007669"/>
    <property type="project" value="InterPro"/>
</dbReference>
<feature type="disulfide bond" evidence="6">
    <location>
        <begin position="578"/>
        <end position="598"/>
    </location>
</feature>
<feature type="disulfide bond" evidence="7">
    <location>
        <begin position="472"/>
        <end position="477"/>
    </location>
</feature>
<feature type="binding site" evidence="7">
    <location>
        <position position="459"/>
    </location>
    <ligand>
        <name>Zn(2+)</name>
        <dbReference type="ChEBI" id="CHEBI:29105"/>
        <note>catalytic</note>
    </ligand>
</feature>
<dbReference type="GO" id="GO:0009897">
    <property type="term" value="C:external side of plasma membrane"/>
    <property type="evidence" value="ECO:0007669"/>
    <property type="project" value="TreeGrafter"/>
</dbReference>
<dbReference type="InterPro" id="IPR001762">
    <property type="entry name" value="Disintegrin_dom"/>
</dbReference>
<accession>A0A8I5NC82</accession>
<dbReference type="InterPro" id="IPR002870">
    <property type="entry name" value="Peptidase_M12B_N"/>
</dbReference>
<dbReference type="Pfam" id="PF01421">
    <property type="entry name" value="Reprolysin"/>
    <property type="match status" value="1"/>
</dbReference>
<reference evidence="11 12" key="1">
    <citation type="submission" date="2012-03" db="EMBL/GenBank/DDBJ databases">
        <title>Whole Genome Assembly of Papio anubis.</title>
        <authorList>
            <person name="Liu Y.L."/>
            <person name="Abraham K.A."/>
            <person name="Akbar H.A."/>
            <person name="Ali S.A."/>
            <person name="Anosike U.A."/>
            <person name="Aqrawi P.A."/>
            <person name="Arias F.A."/>
            <person name="Attaway T.A."/>
            <person name="Awwad R.A."/>
            <person name="Babu C.B."/>
            <person name="Bandaranaike D.B."/>
            <person name="Battles P.B."/>
            <person name="Bell A.B."/>
            <person name="Beltran B.B."/>
            <person name="Berhane-Mersha D.B."/>
            <person name="Bess C.B."/>
            <person name="Bickham C.B."/>
            <person name="Bolden T.B."/>
            <person name="Carter K.C."/>
            <person name="Chau D.C."/>
            <person name="Chavez A.C."/>
            <person name="Clerc-Blankenburg K.C."/>
            <person name="Coyle M.C."/>
            <person name="Dao M.D."/>
            <person name="Davila M.L.D."/>
            <person name="Davy-Carroll L.D."/>
            <person name="Denson S.D."/>
            <person name="Dinh H.D."/>
            <person name="Fernandez S.F."/>
            <person name="Fernando P.F."/>
            <person name="Forbes L.F."/>
            <person name="Francis C.F."/>
            <person name="Francisco L.F."/>
            <person name="Fu Q.F."/>
            <person name="Garcia-Iii R.G."/>
            <person name="Garrett T.G."/>
            <person name="Gross S.G."/>
            <person name="Gubbala S.G."/>
            <person name="Hirani K.H."/>
            <person name="Hogues M.H."/>
            <person name="Hollins B.H."/>
            <person name="Jackson L.J."/>
            <person name="Javaid M.J."/>
            <person name="Jhangiani S.J."/>
            <person name="Johnson A.J."/>
            <person name="Johnson B.J."/>
            <person name="Jones J.J."/>
            <person name="Joshi V.J."/>
            <person name="Kalu J.K."/>
            <person name="Khan N.K."/>
            <person name="Korchina V.K."/>
            <person name="Kovar C.K."/>
            <person name="Lago L.L."/>
            <person name="Lara F.L."/>
            <person name="Le T.-K.L."/>
            <person name="Lee S.L."/>
            <person name="Legall-Iii F.L."/>
            <person name="Lemon S.L."/>
            <person name="Liu J.L."/>
            <person name="Liu Y.-S.L."/>
            <person name="Liyanage D.L."/>
            <person name="Lopez J.L."/>
            <person name="Lorensuhewa L.L."/>
            <person name="Mata R.M."/>
            <person name="Mathew T.M."/>
            <person name="Mercado C.M."/>
            <person name="Mercado I.M."/>
            <person name="Morales K.M."/>
            <person name="Morgan M.M."/>
            <person name="Munidasa M.M."/>
            <person name="Ngo D.N."/>
            <person name="Nguyen L.N."/>
            <person name="Nguyen T.N."/>
            <person name="Nguyen N.N."/>
            <person name="Obregon M.O."/>
            <person name="Okwuonu G.O."/>
            <person name="Ongeri F.O."/>
            <person name="Onwere C.O."/>
            <person name="Osifeso I.O."/>
            <person name="Parra A.P."/>
            <person name="Patil S.P."/>
            <person name="Perez A.P."/>
            <person name="Perez Y.P."/>
            <person name="Pham C.P."/>
            <person name="Pu L.-L.P."/>
            <person name="Puazo M.P."/>
            <person name="Quiroz J.Q."/>
            <person name="Rouhana J.R."/>
            <person name="Ruiz M.R."/>
            <person name="Ruiz S.-J.R."/>
            <person name="Saada N.S."/>
            <person name="Santibanez J.S."/>
            <person name="Scheel M.S."/>
            <person name="Schneider B.S."/>
            <person name="Simmons D.S."/>
            <person name="Sisson I.S."/>
            <person name="Tang L.-Y.T."/>
            <person name="Thornton R.T."/>
            <person name="Tisius J.T."/>
            <person name="Toledanes G.T."/>
            <person name="Trejos Z.T."/>
            <person name="Usmani K.U."/>
            <person name="Varghese R.V."/>
            <person name="Vattathil S.V."/>
            <person name="Vee V.V."/>
            <person name="Walker D.W."/>
            <person name="Weissenberger G.W."/>
            <person name="White C.W."/>
            <person name="Williams A.W."/>
            <person name="Woodworth J.W."/>
            <person name="Wright R.W."/>
            <person name="Zhu Y.Z."/>
            <person name="Han Y.H."/>
            <person name="Newsham I.N."/>
            <person name="Nazareth L.N."/>
            <person name="Worley K.W."/>
            <person name="Muzny D.M."/>
            <person name="Rogers J.R."/>
            <person name="Gibbs R.G."/>
        </authorList>
    </citation>
    <scope>NUCLEOTIDE SEQUENCE [LARGE SCALE GENOMIC DNA]</scope>
</reference>
<dbReference type="InterPro" id="IPR006586">
    <property type="entry name" value="ADAM_Cys-rich"/>
</dbReference>
<dbReference type="GO" id="GO:0046872">
    <property type="term" value="F:metal ion binding"/>
    <property type="evidence" value="ECO:0007669"/>
    <property type="project" value="UniProtKB-KW"/>
</dbReference>
<feature type="transmembrane region" description="Helical" evidence="8">
    <location>
        <begin position="7"/>
        <end position="27"/>
    </location>
</feature>
<reference evidence="11" key="2">
    <citation type="submission" date="2025-08" db="UniProtKB">
        <authorList>
            <consortium name="Ensembl"/>
        </authorList>
    </citation>
    <scope>IDENTIFICATION</scope>
</reference>
<keyword evidence="7" id="KW-0479">Metal-binding</keyword>
<dbReference type="FunFam" id="4.10.70.10:FF:000001">
    <property type="entry name" value="Disintegrin and metalloproteinase domain-containing protein 22"/>
    <property type="match status" value="1"/>
</dbReference>
<evidence type="ECO:0000313" key="11">
    <source>
        <dbReference type="Ensembl" id="ENSPANP00000050502.1"/>
    </source>
</evidence>
<dbReference type="SUPFAM" id="SSF57552">
    <property type="entry name" value="Blood coagulation inhibitor (disintegrin)"/>
    <property type="match status" value="1"/>
</dbReference>
<dbReference type="Gene3D" id="4.10.70.10">
    <property type="entry name" value="Disintegrin domain"/>
    <property type="match status" value="1"/>
</dbReference>